<reference evidence="3" key="3">
    <citation type="submission" date="2018-08" db="UniProtKB">
        <authorList>
            <consortium name="EnsemblPlants"/>
        </authorList>
    </citation>
    <scope>IDENTIFICATION</scope>
    <source>
        <strain evidence="3">Yugu1</strain>
    </source>
</reference>
<dbReference type="EMBL" id="CM003532">
    <property type="protein sequence ID" value="RCV28616.1"/>
    <property type="molecule type" value="Genomic_DNA"/>
</dbReference>
<name>K3XS49_SETIT</name>
<proteinExistence type="predicted"/>
<dbReference type="PANTHER" id="PTHR40891:SF1">
    <property type="entry name" value="DUF295 DOMAIN-CONTAINING PROTEIN"/>
    <property type="match status" value="1"/>
</dbReference>
<reference evidence="2" key="2">
    <citation type="submission" date="2015-07" db="EMBL/GenBank/DDBJ databases">
        <authorList>
            <person name="Noorani M."/>
        </authorList>
    </citation>
    <scope>NUCLEOTIDE SEQUENCE</scope>
    <source>
        <strain evidence="2">Yugu1</strain>
    </source>
</reference>
<organism evidence="2">
    <name type="scientific">Setaria italica</name>
    <name type="common">Foxtail millet</name>
    <name type="synonym">Panicum italicum</name>
    <dbReference type="NCBI Taxonomy" id="4555"/>
    <lineage>
        <taxon>Eukaryota</taxon>
        <taxon>Viridiplantae</taxon>
        <taxon>Streptophyta</taxon>
        <taxon>Embryophyta</taxon>
        <taxon>Tracheophyta</taxon>
        <taxon>Spermatophyta</taxon>
        <taxon>Magnoliopsida</taxon>
        <taxon>Liliopsida</taxon>
        <taxon>Poales</taxon>
        <taxon>Poaceae</taxon>
        <taxon>PACMAD clade</taxon>
        <taxon>Panicoideae</taxon>
        <taxon>Panicodae</taxon>
        <taxon>Paniceae</taxon>
        <taxon>Cenchrinae</taxon>
        <taxon>Setaria</taxon>
    </lineage>
</organism>
<dbReference type="Pfam" id="PF03478">
    <property type="entry name" value="Beta-prop_KIB1-4"/>
    <property type="match status" value="1"/>
</dbReference>
<evidence type="ECO:0000313" key="3">
    <source>
        <dbReference type="EnsemblPlants" id="KQL08188"/>
    </source>
</evidence>
<dbReference type="HOGENOM" id="CLU_1513079_0_0_1"/>
<evidence type="ECO:0000313" key="4">
    <source>
        <dbReference type="Proteomes" id="UP000004995"/>
    </source>
</evidence>
<accession>K3XS49</accession>
<gene>
    <name evidence="2" type="ORF">SETIT_5G417600v2</name>
</gene>
<protein>
    <recommendedName>
        <fullName evidence="1">KIB1-4 beta-propeller domain-containing protein</fullName>
    </recommendedName>
</protein>
<keyword evidence="4" id="KW-1185">Reference proteome</keyword>
<dbReference type="AlphaFoldDB" id="K3XS49"/>
<evidence type="ECO:0000259" key="1">
    <source>
        <dbReference type="Pfam" id="PF03478"/>
    </source>
</evidence>
<sequence>MALTPPARLDRSAHLWNPVNSDKVQLPPLTGVDDDLLMHSHCLLSDEPAAPGCVVLLVEGLGDTIRYCHPRDDQWMKCYEGGDEIDGLKIFHHIKFTVYARSTESCTMILGGRAFLLSRFYFGASCSAGEYGLVPNRVYFVFDRNNTLQVSDVQEGTYQLHKLDEAPEMDKAFWLLPN</sequence>
<feature type="domain" description="KIB1-4 beta-propeller" evidence="1">
    <location>
        <begin position="11"/>
        <end position="103"/>
    </location>
</feature>
<dbReference type="Proteomes" id="UP000004995">
    <property type="component" value="Unassembled WGS sequence"/>
</dbReference>
<reference evidence="2 4" key="1">
    <citation type="journal article" date="2012" name="Nat. Biotechnol.">
        <title>Reference genome sequence of the model plant Setaria.</title>
        <authorList>
            <person name="Bennetzen J.L."/>
            <person name="Schmutz J."/>
            <person name="Wang H."/>
            <person name="Percifield R."/>
            <person name="Hawkins J."/>
            <person name="Pontaroli A.C."/>
            <person name="Estep M."/>
            <person name="Feng L."/>
            <person name="Vaughn J.N."/>
            <person name="Grimwood J."/>
            <person name="Jenkins J."/>
            <person name="Barry K."/>
            <person name="Lindquist E."/>
            <person name="Hellsten U."/>
            <person name="Deshpande S."/>
            <person name="Wang X."/>
            <person name="Wu X."/>
            <person name="Mitros T."/>
            <person name="Triplett J."/>
            <person name="Yang X."/>
            <person name="Ye C.Y."/>
            <person name="Mauro-Herrera M."/>
            <person name="Wang L."/>
            <person name="Li P."/>
            <person name="Sharma M."/>
            <person name="Sharma R."/>
            <person name="Ronald P.C."/>
            <person name="Panaud O."/>
            <person name="Kellogg E.A."/>
            <person name="Brutnell T.P."/>
            <person name="Doust A.N."/>
            <person name="Tuskan G.A."/>
            <person name="Rokhsar D."/>
            <person name="Devos K.M."/>
        </authorList>
    </citation>
    <scope>NUCLEOTIDE SEQUENCE [LARGE SCALE GENOMIC DNA]</scope>
    <source>
        <strain evidence="4">cv. Yugu1</strain>
        <strain evidence="2">Yugu1</strain>
    </source>
</reference>
<dbReference type="PANTHER" id="PTHR40891">
    <property type="entry name" value="DUF295 DOMAIN-CONTAINING PROTEIN"/>
    <property type="match status" value="1"/>
</dbReference>
<dbReference type="OrthoDB" id="674500at2759"/>
<dbReference type="Gramene" id="KQL08188">
    <property type="protein sequence ID" value="KQL08188"/>
    <property type="gene ID" value="SETIT_004746mg"/>
</dbReference>
<dbReference type="EMBL" id="AGNK02003421">
    <property type="status" value="NOT_ANNOTATED_CDS"/>
    <property type="molecule type" value="Genomic_DNA"/>
</dbReference>
<evidence type="ECO:0000313" key="2">
    <source>
        <dbReference type="EMBL" id="RCV28616.1"/>
    </source>
</evidence>
<dbReference type="EnsemblPlants" id="KQL08188">
    <property type="protein sequence ID" value="KQL08188"/>
    <property type="gene ID" value="SETIT_004746mg"/>
</dbReference>
<dbReference type="InterPro" id="IPR005174">
    <property type="entry name" value="KIB1-4_b-propeller"/>
</dbReference>